<feature type="domain" description="PDZ" evidence="2">
    <location>
        <begin position="1"/>
        <end position="62"/>
    </location>
</feature>
<dbReference type="PROSITE" id="PS50106">
    <property type="entry name" value="PDZ"/>
    <property type="match status" value="2"/>
</dbReference>
<accession>A0A7R9Q8X8</accession>
<feature type="non-terminal residue" evidence="3">
    <location>
        <position position="184"/>
    </location>
</feature>
<feature type="region of interest" description="Disordered" evidence="1">
    <location>
        <begin position="61"/>
        <end position="86"/>
    </location>
</feature>
<organism evidence="3">
    <name type="scientific">Medioppia subpectinata</name>
    <dbReference type="NCBI Taxonomy" id="1979941"/>
    <lineage>
        <taxon>Eukaryota</taxon>
        <taxon>Metazoa</taxon>
        <taxon>Ecdysozoa</taxon>
        <taxon>Arthropoda</taxon>
        <taxon>Chelicerata</taxon>
        <taxon>Arachnida</taxon>
        <taxon>Acari</taxon>
        <taxon>Acariformes</taxon>
        <taxon>Sarcoptiformes</taxon>
        <taxon>Oribatida</taxon>
        <taxon>Brachypylina</taxon>
        <taxon>Oppioidea</taxon>
        <taxon>Oppiidae</taxon>
        <taxon>Medioppia</taxon>
    </lineage>
</organism>
<dbReference type="OrthoDB" id="438726at2759"/>
<reference evidence="3" key="1">
    <citation type="submission" date="2020-11" db="EMBL/GenBank/DDBJ databases">
        <authorList>
            <person name="Tran Van P."/>
        </authorList>
    </citation>
    <scope>NUCLEOTIDE SEQUENCE</scope>
</reference>
<dbReference type="SMART" id="SM00228">
    <property type="entry name" value="PDZ"/>
    <property type="match status" value="2"/>
</dbReference>
<evidence type="ECO:0000313" key="4">
    <source>
        <dbReference type="Proteomes" id="UP000759131"/>
    </source>
</evidence>
<dbReference type="PANTHER" id="PTHR19964">
    <property type="entry name" value="MULTIPLE PDZ DOMAIN PROTEIN"/>
    <property type="match status" value="1"/>
</dbReference>
<dbReference type="AlphaFoldDB" id="A0A7R9Q8X8"/>
<evidence type="ECO:0000256" key="1">
    <source>
        <dbReference type="SAM" id="MobiDB-lite"/>
    </source>
</evidence>
<evidence type="ECO:0000259" key="2">
    <source>
        <dbReference type="PROSITE" id="PS50106"/>
    </source>
</evidence>
<evidence type="ECO:0000313" key="3">
    <source>
        <dbReference type="EMBL" id="CAD7636954.1"/>
    </source>
</evidence>
<gene>
    <name evidence="3" type="ORF">OSB1V03_LOCUS16797</name>
</gene>
<dbReference type="SUPFAM" id="SSF50156">
    <property type="entry name" value="PDZ domain-like"/>
    <property type="match status" value="2"/>
</dbReference>
<dbReference type="EMBL" id="CAJPIZ010019184">
    <property type="protein sequence ID" value="CAG2116842.1"/>
    <property type="molecule type" value="Genomic_DNA"/>
</dbReference>
<dbReference type="Gene3D" id="2.30.42.10">
    <property type="match status" value="2"/>
</dbReference>
<dbReference type="InterPro" id="IPR051342">
    <property type="entry name" value="PDZ_scaffold"/>
</dbReference>
<dbReference type="Proteomes" id="UP000759131">
    <property type="component" value="Unassembled WGS sequence"/>
</dbReference>
<name>A0A7R9Q8X8_9ACAR</name>
<dbReference type="Pfam" id="PF00595">
    <property type="entry name" value="PDZ"/>
    <property type="match status" value="2"/>
</dbReference>
<feature type="compositionally biased region" description="Polar residues" evidence="1">
    <location>
        <begin position="66"/>
        <end position="76"/>
    </location>
</feature>
<proteinExistence type="predicted"/>
<dbReference type="PANTHER" id="PTHR19964:SF92">
    <property type="entry name" value="PATJ HOMOLOG"/>
    <property type="match status" value="1"/>
</dbReference>
<dbReference type="EMBL" id="OC873759">
    <property type="protein sequence ID" value="CAD7636954.1"/>
    <property type="molecule type" value="Genomic_DNA"/>
</dbReference>
<keyword evidence="4" id="KW-1185">Reference proteome</keyword>
<dbReference type="InterPro" id="IPR001478">
    <property type="entry name" value="PDZ"/>
</dbReference>
<feature type="domain" description="PDZ" evidence="2">
    <location>
        <begin position="91"/>
        <end position="184"/>
    </location>
</feature>
<dbReference type="InterPro" id="IPR036034">
    <property type="entry name" value="PDZ_sf"/>
</dbReference>
<protein>
    <recommendedName>
        <fullName evidence="2">PDZ domain-containing protein</fullName>
    </recommendedName>
</protein>
<sequence>GVFISEVVKGGIAESDARPHLMVGDQILEVNGEDLRDAPQSHAAAILKTTSGKINLKVGRLKAGSRHSNSENLSTSKSDEMSTDEPLQQKVIVLERRSEGLGFSIVGGYGSPHGNLPICVKNVFERGAAAQDGQLKRGDILLSFSVSTDDQNWSTTELDGLTHEEAVEVLKAITGTVKLTVLTN</sequence>